<reference evidence="8" key="2">
    <citation type="submission" date="2014-03" db="EMBL/GenBank/DDBJ databases">
        <authorList>
            <person name="Genoscope - CEA"/>
        </authorList>
    </citation>
    <scope>NUCLEOTIDE SEQUENCE</scope>
</reference>
<reference evidence="8" key="1">
    <citation type="journal article" date="2014" name="Nat. Commun.">
        <title>The rainbow trout genome provides novel insights into evolution after whole-genome duplication in vertebrates.</title>
        <authorList>
            <person name="Berthelot C."/>
            <person name="Brunet F."/>
            <person name="Chalopin D."/>
            <person name="Juanchich A."/>
            <person name="Bernard M."/>
            <person name="Noel B."/>
            <person name="Bento P."/>
            <person name="Da Silva C."/>
            <person name="Labadie K."/>
            <person name="Alberti A."/>
            <person name="Aury J.M."/>
            <person name="Louis A."/>
            <person name="Dehais P."/>
            <person name="Bardou P."/>
            <person name="Montfort J."/>
            <person name="Klopp C."/>
            <person name="Cabau C."/>
            <person name="Gaspin C."/>
            <person name="Thorgaard G.H."/>
            <person name="Boussaha M."/>
            <person name="Quillet E."/>
            <person name="Guyomard R."/>
            <person name="Galiana D."/>
            <person name="Bobe J."/>
            <person name="Volff J.N."/>
            <person name="Genet C."/>
            <person name="Wincker P."/>
            <person name="Jaillon O."/>
            <person name="Roest Crollius H."/>
            <person name="Guiguen Y."/>
        </authorList>
    </citation>
    <scope>NUCLEOTIDE SEQUENCE [LARGE SCALE GENOMIC DNA]</scope>
</reference>
<dbReference type="Pfam" id="PF07159">
    <property type="entry name" value="CYRIA-B_Rac1-bd"/>
    <property type="match status" value="1"/>
</dbReference>
<evidence type="ECO:0000256" key="4">
    <source>
        <dbReference type="ARBA" id="ARBA00023288"/>
    </source>
</evidence>
<dbReference type="STRING" id="8022.A0A060YZB3"/>
<protein>
    <recommendedName>
        <fullName evidence="7">CYRIA/CYRIB Rac1 binding domain-containing protein</fullName>
    </recommendedName>
</protein>
<comment type="subcellular location">
    <subcellularLocation>
        <location evidence="1">Membrane</location>
        <topology evidence="1">Lipid-anchor</topology>
    </subcellularLocation>
</comment>
<dbReference type="Proteomes" id="UP000193380">
    <property type="component" value="Unassembled WGS sequence"/>
</dbReference>
<evidence type="ECO:0000313" key="8">
    <source>
        <dbReference type="EMBL" id="CDQ94794.1"/>
    </source>
</evidence>
<comment type="similarity">
    <text evidence="2">Belongs to the CYRI family.</text>
</comment>
<evidence type="ECO:0000256" key="1">
    <source>
        <dbReference type="ARBA" id="ARBA00004635"/>
    </source>
</evidence>
<feature type="region of interest" description="Disordered" evidence="5">
    <location>
        <begin position="110"/>
        <end position="137"/>
    </location>
</feature>
<feature type="transmembrane region" description="Helical" evidence="6">
    <location>
        <begin position="47"/>
        <end position="66"/>
    </location>
</feature>
<feature type="compositionally biased region" description="Low complexity" evidence="5">
    <location>
        <begin position="121"/>
        <end position="137"/>
    </location>
</feature>
<dbReference type="GO" id="GO:0030833">
    <property type="term" value="P:regulation of actin filament polymerization"/>
    <property type="evidence" value="ECO:0007669"/>
    <property type="project" value="InterPro"/>
</dbReference>
<feature type="domain" description="CYRIA/CYRIB Rac1 binding" evidence="7">
    <location>
        <begin position="172"/>
        <end position="253"/>
    </location>
</feature>
<dbReference type="PaxDb" id="8022-A0A060YZB3"/>
<dbReference type="InterPro" id="IPR039789">
    <property type="entry name" value="CYRI"/>
</dbReference>
<dbReference type="AlphaFoldDB" id="A0A060YZB3"/>
<keyword evidence="6" id="KW-0812">Transmembrane</keyword>
<evidence type="ECO:0000256" key="2">
    <source>
        <dbReference type="ARBA" id="ARBA00005778"/>
    </source>
</evidence>
<evidence type="ECO:0000259" key="7">
    <source>
        <dbReference type="Pfam" id="PF07159"/>
    </source>
</evidence>
<accession>A0A060YZB3</accession>
<name>A0A060YZB3_ONCMY</name>
<dbReference type="PANTHER" id="PTHR12422">
    <property type="entry name" value="GH09096P"/>
    <property type="match status" value="1"/>
</dbReference>
<dbReference type="InterPro" id="IPR009828">
    <property type="entry name" value="CYRIA/CYRIB_Rac1-bd"/>
</dbReference>
<evidence type="ECO:0000256" key="5">
    <source>
        <dbReference type="SAM" id="MobiDB-lite"/>
    </source>
</evidence>
<evidence type="ECO:0000256" key="6">
    <source>
        <dbReference type="SAM" id="Phobius"/>
    </source>
</evidence>
<dbReference type="EMBL" id="FR918649">
    <property type="protein sequence ID" value="CDQ94794.1"/>
    <property type="molecule type" value="Genomic_DNA"/>
</dbReference>
<gene>
    <name evidence="8" type="ORF">GSONMT00019761001</name>
</gene>
<keyword evidence="4" id="KW-0449">Lipoprotein</keyword>
<dbReference type="GO" id="GO:0016020">
    <property type="term" value="C:membrane"/>
    <property type="evidence" value="ECO:0007669"/>
    <property type="project" value="UniProtKB-SubCell"/>
</dbReference>
<proteinExistence type="inferred from homology"/>
<evidence type="ECO:0000256" key="3">
    <source>
        <dbReference type="ARBA" id="ARBA00023136"/>
    </source>
</evidence>
<keyword evidence="3 6" id="KW-0472">Membrane</keyword>
<dbReference type="GO" id="GO:0031267">
    <property type="term" value="F:small GTPase binding"/>
    <property type="evidence" value="ECO:0007669"/>
    <property type="project" value="InterPro"/>
</dbReference>
<feature type="transmembrane region" description="Helical" evidence="6">
    <location>
        <begin position="6"/>
        <end position="27"/>
    </location>
</feature>
<evidence type="ECO:0000313" key="9">
    <source>
        <dbReference type="Proteomes" id="UP000193380"/>
    </source>
</evidence>
<sequence length="255" mass="28666">MVVYLSPVSSTVCLSLSSLVLCLSISLQSRLRLVLFLSISLQSRLRLVLLFVYLSPVQVAAMGNLIKVLGKDLENCPHFFLDFEMICLSMLPCQRHPRHTWTNYTTVTPDQPTPSYPNQYTHTPHTPHTHTSLTPPLRHPHNPLLPSFCSRRFMGNLLKVLACSDLEHGPIIFLDFEHAQPTEAETAVWNQVSAVLEEAHGILAELQSYNGAGQEIREAIQNPGDLQLQEKAWNAVCPLVAKLKRFYEFSLRLGG</sequence>
<keyword evidence="6" id="KW-1133">Transmembrane helix</keyword>
<organism evidence="8 9">
    <name type="scientific">Oncorhynchus mykiss</name>
    <name type="common">Rainbow trout</name>
    <name type="synonym">Salmo gairdneri</name>
    <dbReference type="NCBI Taxonomy" id="8022"/>
    <lineage>
        <taxon>Eukaryota</taxon>
        <taxon>Metazoa</taxon>
        <taxon>Chordata</taxon>
        <taxon>Craniata</taxon>
        <taxon>Vertebrata</taxon>
        <taxon>Euteleostomi</taxon>
        <taxon>Actinopterygii</taxon>
        <taxon>Neopterygii</taxon>
        <taxon>Teleostei</taxon>
        <taxon>Protacanthopterygii</taxon>
        <taxon>Salmoniformes</taxon>
        <taxon>Salmonidae</taxon>
        <taxon>Salmoninae</taxon>
        <taxon>Oncorhynchus</taxon>
    </lineage>
</organism>